<gene>
    <name evidence="1" type="ORF">CRG98_009259</name>
</gene>
<keyword evidence="2" id="KW-1185">Reference proteome</keyword>
<sequence>MKMVMVVMKESAMEDDSLKKKLPCRGNCACRWMRFVPNISTERPTRADALAKSGREQDAALVVLDLAPSFMSQLLLLDAGGTCYPRSVAEFISETT</sequence>
<name>A0A2I0KPK5_PUNGR</name>
<proteinExistence type="predicted"/>
<reference evidence="1 2" key="1">
    <citation type="submission" date="2017-11" db="EMBL/GenBank/DDBJ databases">
        <title>De-novo sequencing of pomegranate (Punica granatum L.) genome.</title>
        <authorList>
            <person name="Akparov Z."/>
            <person name="Amiraslanov A."/>
            <person name="Hajiyeva S."/>
            <person name="Abbasov M."/>
            <person name="Kaur K."/>
            <person name="Hamwieh A."/>
            <person name="Solovyev V."/>
            <person name="Salamov A."/>
            <person name="Braich B."/>
            <person name="Kosarev P."/>
            <person name="Mahmoud A."/>
            <person name="Hajiyev E."/>
            <person name="Babayeva S."/>
            <person name="Izzatullayeva V."/>
            <person name="Mammadov A."/>
            <person name="Mammadov A."/>
            <person name="Sharifova S."/>
            <person name="Ojaghi J."/>
            <person name="Eynullazada K."/>
            <person name="Bayramov B."/>
            <person name="Abdulazimova A."/>
            <person name="Shahmuradov I."/>
        </authorList>
    </citation>
    <scope>NUCLEOTIDE SEQUENCE [LARGE SCALE GENOMIC DNA]</scope>
    <source>
        <strain evidence="2">cv. AG2017</strain>
        <tissue evidence="1">Leaf</tissue>
    </source>
</reference>
<comment type="caution">
    <text evidence="1">The sequence shown here is derived from an EMBL/GenBank/DDBJ whole genome shotgun (WGS) entry which is preliminary data.</text>
</comment>
<organism evidence="1 2">
    <name type="scientific">Punica granatum</name>
    <name type="common">Pomegranate</name>
    <dbReference type="NCBI Taxonomy" id="22663"/>
    <lineage>
        <taxon>Eukaryota</taxon>
        <taxon>Viridiplantae</taxon>
        <taxon>Streptophyta</taxon>
        <taxon>Embryophyta</taxon>
        <taxon>Tracheophyta</taxon>
        <taxon>Spermatophyta</taxon>
        <taxon>Magnoliopsida</taxon>
        <taxon>eudicotyledons</taxon>
        <taxon>Gunneridae</taxon>
        <taxon>Pentapetalae</taxon>
        <taxon>rosids</taxon>
        <taxon>malvids</taxon>
        <taxon>Myrtales</taxon>
        <taxon>Lythraceae</taxon>
        <taxon>Punica</taxon>
    </lineage>
</organism>
<accession>A0A2I0KPK5</accession>
<dbReference type="Proteomes" id="UP000233551">
    <property type="component" value="Unassembled WGS sequence"/>
</dbReference>
<evidence type="ECO:0000313" key="1">
    <source>
        <dbReference type="EMBL" id="PKI70379.1"/>
    </source>
</evidence>
<dbReference type="AlphaFoldDB" id="A0A2I0KPK5"/>
<evidence type="ECO:0000313" key="2">
    <source>
        <dbReference type="Proteomes" id="UP000233551"/>
    </source>
</evidence>
<protein>
    <submittedName>
        <fullName evidence="1">Uncharacterized protein</fullName>
    </submittedName>
</protein>
<dbReference type="EMBL" id="PGOL01000459">
    <property type="protein sequence ID" value="PKI70379.1"/>
    <property type="molecule type" value="Genomic_DNA"/>
</dbReference>